<dbReference type="EMBL" id="JAKLJA010000001">
    <property type="protein sequence ID" value="MCG5072271.1"/>
    <property type="molecule type" value="Genomic_DNA"/>
</dbReference>
<comment type="caution">
    <text evidence="2">The sequence shown here is derived from an EMBL/GenBank/DDBJ whole genome shotgun (WGS) entry which is preliminary data.</text>
</comment>
<evidence type="ECO:0000256" key="1">
    <source>
        <dbReference type="SAM" id="MobiDB-lite"/>
    </source>
</evidence>
<keyword evidence="3" id="KW-1185">Reference proteome</keyword>
<name>A0A9X1RG41_9BURK</name>
<dbReference type="AlphaFoldDB" id="A0A9X1RG41"/>
<feature type="region of interest" description="Disordered" evidence="1">
    <location>
        <begin position="1"/>
        <end position="22"/>
    </location>
</feature>
<gene>
    <name evidence="2" type="ORF">L5014_02650</name>
</gene>
<dbReference type="Proteomes" id="UP001139308">
    <property type="component" value="Unassembled WGS sequence"/>
</dbReference>
<protein>
    <submittedName>
        <fullName evidence="2">Uncharacterized protein</fullName>
    </submittedName>
</protein>
<proteinExistence type="predicted"/>
<sequence>MAKATTDTLKSAAPEAKDAEQAPSLYHALDKASEKALASGNHAAYAALHPVVVALAGVKFAASQATHEHVSEEARELLDRIKSL</sequence>
<evidence type="ECO:0000313" key="3">
    <source>
        <dbReference type="Proteomes" id="UP001139308"/>
    </source>
</evidence>
<evidence type="ECO:0000313" key="2">
    <source>
        <dbReference type="EMBL" id="MCG5072271.1"/>
    </source>
</evidence>
<organism evidence="2 3">
    <name type="scientific">Paraburkholderia tagetis</name>
    <dbReference type="NCBI Taxonomy" id="2913261"/>
    <lineage>
        <taxon>Bacteria</taxon>
        <taxon>Pseudomonadati</taxon>
        <taxon>Pseudomonadota</taxon>
        <taxon>Betaproteobacteria</taxon>
        <taxon>Burkholderiales</taxon>
        <taxon>Burkholderiaceae</taxon>
        <taxon>Paraburkholderia</taxon>
    </lineage>
</organism>
<accession>A0A9X1RG41</accession>
<dbReference type="RefSeq" id="WP_238462022.1">
    <property type="nucleotide sequence ID" value="NZ_JAKLJA010000001.1"/>
</dbReference>
<reference evidence="2" key="1">
    <citation type="submission" date="2022-01" db="EMBL/GenBank/DDBJ databases">
        <title>Genome sequence and assembly of Parabukholderia sp. RG36.</title>
        <authorList>
            <person name="Chhetri G."/>
        </authorList>
    </citation>
    <scope>NUCLEOTIDE SEQUENCE</scope>
    <source>
        <strain evidence="2">RG36</strain>
    </source>
</reference>